<dbReference type="InterPro" id="IPR018556">
    <property type="entry name" value="SPIN90/Ldb17_LRD"/>
</dbReference>
<proteinExistence type="predicted"/>
<name>A0A0B2VH07_TOXCA</name>
<dbReference type="Proteomes" id="UP000031036">
    <property type="component" value="Unassembled WGS sequence"/>
</dbReference>
<dbReference type="AlphaFoldDB" id="A0A0B2VH07"/>
<sequence>MYTPVLNANEKARELVDIVRQQTDAPINVCIETVSVMLGALLTDLPAEQGLRSIRNALAQDEIVDVDNCYDAHLLQALITELTDNIEDKEQQSWTIRDDEQILVDALNQFSSILKNADRRVCLKHLRQSDFCFVQRLVALYQIDQRGNVSLAVLKALQRCCELDTGIVSLLLCSNLPVILIINNTFSAPLSELQTASIEMLCALFSTTEKPPFTHYDYFTVEFLGKILSLLDDSSRLIMRFLLNFNAHFDHNESLVVETLRRNHSLAFGQLLIDELNRLRNANDLNAMKMVFDVFTAEPEIISTTFYDNDLRVLGDVLCQDLLDTDIREKITMILEVLERMSCPNGHGDKRQIGDSLQTLLLSKEISDDHKQRAESILRLCQSE</sequence>
<organism evidence="2 3">
    <name type="scientific">Toxocara canis</name>
    <name type="common">Canine roundworm</name>
    <dbReference type="NCBI Taxonomy" id="6265"/>
    <lineage>
        <taxon>Eukaryota</taxon>
        <taxon>Metazoa</taxon>
        <taxon>Ecdysozoa</taxon>
        <taxon>Nematoda</taxon>
        <taxon>Chromadorea</taxon>
        <taxon>Rhabditida</taxon>
        <taxon>Spirurina</taxon>
        <taxon>Ascaridomorpha</taxon>
        <taxon>Ascaridoidea</taxon>
        <taxon>Toxocaridae</taxon>
        <taxon>Toxocara</taxon>
    </lineage>
</organism>
<dbReference type="PANTHER" id="PTHR13357:SF1">
    <property type="entry name" value="NCK-INTERACTING PROTEIN WITH SH3 DOMAIN"/>
    <property type="match status" value="1"/>
</dbReference>
<evidence type="ECO:0000313" key="3">
    <source>
        <dbReference type="Proteomes" id="UP000031036"/>
    </source>
</evidence>
<dbReference type="Pfam" id="PF09431">
    <property type="entry name" value="SPIN90_LRD"/>
    <property type="match status" value="1"/>
</dbReference>
<keyword evidence="3" id="KW-1185">Reference proteome</keyword>
<comment type="caution">
    <text evidence="2">The sequence shown here is derived from an EMBL/GenBank/DDBJ whole genome shotgun (WGS) entry which is preliminary data.</text>
</comment>
<dbReference type="GO" id="GO:0071933">
    <property type="term" value="F:Arp2/3 complex binding"/>
    <property type="evidence" value="ECO:0007669"/>
    <property type="project" value="TreeGrafter"/>
</dbReference>
<dbReference type="GO" id="GO:0006897">
    <property type="term" value="P:endocytosis"/>
    <property type="evidence" value="ECO:0007669"/>
    <property type="project" value="TreeGrafter"/>
</dbReference>
<dbReference type="OMA" id="ARESINH"/>
<dbReference type="InterPro" id="IPR030125">
    <property type="entry name" value="SPIN90/Ldb17"/>
</dbReference>
<dbReference type="EMBL" id="JPKZ01001307">
    <property type="protein sequence ID" value="KHN82801.1"/>
    <property type="molecule type" value="Genomic_DNA"/>
</dbReference>
<evidence type="ECO:0000313" key="2">
    <source>
        <dbReference type="EMBL" id="KHN82801.1"/>
    </source>
</evidence>
<dbReference type="STRING" id="6265.A0A0B2VH07"/>
<protein>
    <submittedName>
        <fullName evidence="2">NCK-interacting protein with SH3 domain</fullName>
    </submittedName>
</protein>
<reference evidence="2 3" key="1">
    <citation type="submission" date="2014-11" db="EMBL/GenBank/DDBJ databases">
        <title>Genetic blueprint of the zoonotic pathogen Toxocara canis.</title>
        <authorList>
            <person name="Zhu X.-Q."/>
            <person name="Korhonen P.K."/>
            <person name="Cai H."/>
            <person name="Young N.D."/>
            <person name="Nejsum P."/>
            <person name="von Samson-Himmelstjerna G."/>
            <person name="Boag P.R."/>
            <person name="Tan P."/>
            <person name="Li Q."/>
            <person name="Min J."/>
            <person name="Yang Y."/>
            <person name="Wang X."/>
            <person name="Fang X."/>
            <person name="Hall R.S."/>
            <person name="Hofmann A."/>
            <person name="Sternberg P.W."/>
            <person name="Jex A.R."/>
            <person name="Gasser R.B."/>
        </authorList>
    </citation>
    <scope>NUCLEOTIDE SEQUENCE [LARGE SCALE GENOMIC DNA]</scope>
    <source>
        <strain evidence="2">PN_DK_2014</strain>
    </source>
</reference>
<gene>
    <name evidence="2" type="primary">Nckipsd</name>
    <name evidence="2" type="ORF">Tcan_15313</name>
</gene>
<dbReference type="OrthoDB" id="445362at2759"/>
<evidence type="ECO:0000259" key="1">
    <source>
        <dbReference type="Pfam" id="PF09431"/>
    </source>
</evidence>
<accession>A0A0B2VH07</accession>
<dbReference type="PANTHER" id="PTHR13357">
    <property type="entry name" value="SH3 ADAPTER PROTEIN SPIN90 NCK INTERACTING PROTEIN WITH SH3 DOMAIN"/>
    <property type="match status" value="1"/>
</dbReference>
<feature type="domain" description="SPIN90/Ldb17 leucine-rich" evidence="1">
    <location>
        <begin position="236"/>
        <end position="341"/>
    </location>
</feature>